<dbReference type="RefSeq" id="WP_107557026.1">
    <property type="nucleotide sequence ID" value="NZ_CANQVP010000055.1"/>
</dbReference>
<dbReference type="PANTHER" id="PTHR37018">
    <property type="entry name" value="CULTURE SPECIFIC PROTEIN, PUTATIVE (AFU_ORTHOLOGUE AFUA_2G00130)-RELATED"/>
    <property type="match status" value="1"/>
</dbReference>
<dbReference type="AlphaFoldDB" id="A0A2T4PTB1"/>
<proteinExistence type="predicted"/>
<evidence type="ECO:0000313" key="4">
    <source>
        <dbReference type="Proteomes" id="UP000241209"/>
    </source>
</evidence>
<keyword evidence="1" id="KW-0067">ATP-binding</keyword>
<dbReference type="InterPro" id="IPR053269">
    <property type="entry name" value="Asp-Met_ligase"/>
</dbReference>
<dbReference type="Gene3D" id="3.30.470.20">
    <property type="entry name" value="ATP-grasp fold, B domain"/>
    <property type="match status" value="1"/>
</dbReference>
<keyword evidence="1" id="KW-0547">Nucleotide-binding</keyword>
<dbReference type="OrthoDB" id="7839480at2"/>
<dbReference type="PROSITE" id="PS50975">
    <property type="entry name" value="ATP_GRASP"/>
    <property type="match status" value="1"/>
</dbReference>
<organism evidence="3 4">
    <name type="scientific">Mammaliicoccus vitulinus</name>
    <dbReference type="NCBI Taxonomy" id="71237"/>
    <lineage>
        <taxon>Bacteria</taxon>
        <taxon>Bacillati</taxon>
        <taxon>Bacillota</taxon>
        <taxon>Bacilli</taxon>
        <taxon>Bacillales</taxon>
        <taxon>Staphylococcaceae</taxon>
        <taxon>Mammaliicoccus</taxon>
    </lineage>
</organism>
<evidence type="ECO:0000313" key="3">
    <source>
        <dbReference type="EMBL" id="PTI29597.1"/>
    </source>
</evidence>
<evidence type="ECO:0000259" key="2">
    <source>
        <dbReference type="PROSITE" id="PS50975"/>
    </source>
</evidence>
<dbReference type="GO" id="GO:0046872">
    <property type="term" value="F:metal ion binding"/>
    <property type="evidence" value="ECO:0007669"/>
    <property type="project" value="InterPro"/>
</dbReference>
<feature type="domain" description="ATP-grasp" evidence="2">
    <location>
        <begin position="137"/>
        <end position="330"/>
    </location>
</feature>
<reference evidence="3 4" key="1">
    <citation type="journal article" date="2016" name="Front. Microbiol.">
        <title>Comprehensive Phylogenetic Analysis of Bovine Non-aureus Staphylococci Species Based on Whole-Genome Sequencing.</title>
        <authorList>
            <person name="Naushad S."/>
            <person name="Barkema H.W."/>
            <person name="Luby C."/>
            <person name="Condas L.A."/>
            <person name="Nobrega D.B."/>
            <person name="Carson D.A."/>
            <person name="De Buck J."/>
        </authorList>
    </citation>
    <scope>NUCLEOTIDE SEQUENCE [LARGE SCALE GENOMIC DNA]</scope>
    <source>
        <strain evidence="3 4">SNUC 2204</strain>
    </source>
</reference>
<dbReference type="Proteomes" id="UP000241209">
    <property type="component" value="Unassembled WGS sequence"/>
</dbReference>
<gene>
    <name evidence="3" type="ORF">BU072_07050</name>
</gene>
<dbReference type="EMBL" id="PZFK01000012">
    <property type="protein sequence ID" value="PTI29597.1"/>
    <property type="molecule type" value="Genomic_DNA"/>
</dbReference>
<dbReference type="InterPro" id="IPR011761">
    <property type="entry name" value="ATP-grasp"/>
</dbReference>
<name>A0A2T4PTB1_9STAP</name>
<comment type="caution">
    <text evidence="3">The sequence shown here is derived from an EMBL/GenBank/DDBJ whole genome shotgun (WGS) entry which is preliminary data.</text>
</comment>
<evidence type="ECO:0000256" key="1">
    <source>
        <dbReference type="PROSITE-ProRule" id="PRU00409"/>
    </source>
</evidence>
<accession>A0A2T4PTB1</accession>
<dbReference type="GO" id="GO:0005524">
    <property type="term" value="F:ATP binding"/>
    <property type="evidence" value="ECO:0007669"/>
    <property type="project" value="UniProtKB-UniRule"/>
</dbReference>
<dbReference type="SUPFAM" id="SSF56059">
    <property type="entry name" value="Glutathione synthetase ATP-binding domain-like"/>
    <property type="match status" value="1"/>
</dbReference>
<sequence length="397" mass="46066">MKNEYGKPLTLTLKDLYGDYVVYNSRPSYEDNPWLITEEAQSDFLTARELIISNMPMIVHEACLTNNVKSLLKLVNVEIPNNIYTYKDRESYENLIQQLTHDNKKIFFQYIHGEHLCEDDLYAVHKSRFIDLNNKSKLDQWTDGKYLPKREIVNSKDFEEKMKSWKLPVVLKPGDELPTAGGYGVMICYNEEDLQKAISRIKEATDTKQIIIEQFIEEIENYCVQYAYSEKTGIQYIGAVKQLTDKYGFYNGNINSKEVPKSVIDAGCEIMKKGVEHGYKGVSGFDLLIDKDEQIFAIDLNFRQNGSTSMLLLNERLNKGFHKFLSYHAKGDNTHFINTIKKYIEEGYLYPLSYYDGDYFGKGKVKSRFAGIWHAENESKALEREQSFLEELSKNSE</sequence>
<dbReference type="STRING" id="1167632.GCA_000286335_01272"/>
<dbReference type="PANTHER" id="PTHR37018:SF1">
    <property type="entry name" value="CULTURE SPECIFIC PROTEIN, PUTATIVE (AFU_ORTHOLOGUE AFUA_2G00130)-RELATED"/>
    <property type="match status" value="1"/>
</dbReference>
<protein>
    <submittedName>
        <fullName evidence="3">ATP-grasp domain-containing protein</fullName>
    </submittedName>
</protein>